<dbReference type="GO" id="GO:0005576">
    <property type="term" value="C:extracellular region"/>
    <property type="evidence" value="ECO:0007669"/>
    <property type="project" value="InterPro"/>
</dbReference>
<dbReference type="OrthoDB" id="6193947at2759"/>
<feature type="domain" description="Chitin-binding type-2" evidence="4">
    <location>
        <begin position="37"/>
        <end position="99"/>
    </location>
</feature>
<sequence length="236" mass="26140">MLKNIGLVFSINFSIIMTITEASTYSCSISRQTVQNVTKCPETEEGWKEAAERKNCSHYAHLCTNPEKLLYHCVVNPYVNQTLEVCAIRKYIIGGFCTEYSILGNVIQLNYNRNCQIFKSKPCPSFYLSNTAFKYPGCYKLKMTPAPDSSASSSSSSRTEIADPVPTSYSNMTGDGNSDPSETGPEIIIIPIVVAVFLLGMIVLVLFLRKRKGKSQSTGKESPEENEMLPNGDIKT</sequence>
<keyword evidence="2" id="KW-0472">Membrane</keyword>
<evidence type="ECO:0000313" key="5">
    <source>
        <dbReference type="Proteomes" id="UP000694844"/>
    </source>
</evidence>
<dbReference type="KEGG" id="cvn:111101277"/>
<dbReference type="Proteomes" id="UP000694844">
    <property type="component" value="Chromosome 6"/>
</dbReference>
<gene>
    <name evidence="6" type="primary">LOC111101277</name>
</gene>
<proteinExistence type="predicted"/>
<dbReference type="PROSITE" id="PS50940">
    <property type="entry name" value="CHIT_BIND_II"/>
    <property type="match status" value="1"/>
</dbReference>
<keyword evidence="5" id="KW-1185">Reference proteome</keyword>
<feature type="transmembrane region" description="Helical" evidence="2">
    <location>
        <begin position="187"/>
        <end position="208"/>
    </location>
</feature>
<protein>
    <submittedName>
        <fullName evidence="6">Uncharacterized protein LOC111101277 isoform X1</fullName>
    </submittedName>
</protein>
<feature type="region of interest" description="Disordered" evidence="1">
    <location>
        <begin position="214"/>
        <end position="236"/>
    </location>
</feature>
<accession>A0A8B8AD69</accession>
<feature type="region of interest" description="Disordered" evidence="1">
    <location>
        <begin position="148"/>
        <end position="180"/>
    </location>
</feature>
<evidence type="ECO:0000259" key="4">
    <source>
        <dbReference type="PROSITE" id="PS50940"/>
    </source>
</evidence>
<dbReference type="GO" id="GO:0008061">
    <property type="term" value="F:chitin binding"/>
    <property type="evidence" value="ECO:0007669"/>
    <property type="project" value="InterPro"/>
</dbReference>
<reference evidence="6" key="1">
    <citation type="submission" date="2025-08" db="UniProtKB">
        <authorList>
            <consortium name="RefSeq"/>
        </authorList>
    </citation>
    <scope>IDENTIFICATION</scope>
    <source>
        <tissue evidence="6">Whole sample</tissue>
    </source>
</reference>
<keyword evidence="2" id="KW-0812">Transmembrane</keyword>
<organism evidence="5 6">
    <name type="scientific">Crassostrea virginica</name>
    <name type="common">Eastern oyster</name>
    <dbReference type="NCBI Taxonomy" id="6565"/>
    <lineage>
        <taxon>Eukaryota</taxon>
        <taxon>Metazoa</taxon>
        <taxon>Spiralia</taxon>
        <taxon>Lophotrochozoa</taxon>
        <taxon>Mollusca</taxon>
        <taxon>Bivalvia</taxon>
        <taxon>Autobranchia</taxon>
        <taxon>Pteriomorphia</taxon>
        <taxon>Ostreida</taxon>
        <taxon>Ostreoidea</taxon>
        <taxon>Ostreidae</taxon>
        <taxon>Crassostrea</taxon>
    </lineage>
</organism>
<keyword evidence="2" id="KW-1133">Transmembrane helix</keyword>
<feature type="compositionally biased region" description="Polar residues" evidence="1">
    <location>
        <begin position="167"/>
        <end position="180"/>
    </location>
</feature>
<evidence type="ECO:0000313" key="6">
    <source>
        <dbReference type="RefSeq" id="XP_022289427.1"/>
    </source>
</evidence>
<dbReference type="InterPro" id="IPR002557">
    <property type="entry name" value="Chitin-bd_dom"/>
</dbReference>
<dbReference type="RefSeq" id="XP_022289427.1">
    <property type="nucleotide sequence ID" value="XM_022433719.1"/>
</dbReference>
<dbReference type="AlphaFoldDB" id="A0A8B8AD69"/>
<evidence type="ECO:0000256" key="1">
    <source>
        <dbReference type="SAM" id="MobiDB-lite"/>
    </source>
</evidence>
<name>A0A8B8AD69_CRAVI</name>
<feature type="signal peptide" evidence="3">
    <location>
        <begin position="1"/>
        <end position="22"/>
    </location>
</feature>
<evidence type="ECO:0000256" key="2">
    <source>
        <dbReference type="SAM" id="Phobius"/>
    </source>
</evidence>
<dbReference type="GeneID" id="111101277"/>
<evidence type="ECO:0000256" key="3">
    <source>
        <dbReference type="SAM" id="SignalP"/>
    </source>
</evidence>
<feature type="chain" id="PRO_5034450179" evidence="3">
    <location>
        <begin position="23"/>
        <end position="236"/>
    </location>
</feature>
<keyword evidence="3" id="KW-0732">Signal</keyword>